<dbReference type="SUPFAM" id="SSF69572">
    <property type="entry name" value="Activating enzymes of the ubiquitin-like proteins"/>
    <property type="match status" value="1"/>
</dbReference>
<accession>A0ABS1VUA6</accession>
<dbReference type="PANTHER" id="PTHR43267:SF1">
    <property type="entry name" value="TRNA THREONYLCARBAMOYLADENOSINE DEHYDRATASE"/>
    <property type="match status" value="1"/>
</dbReference>
<keyword evidence="2" id="KW-0548">Nucleotidyltransferase</keyword>
<proteinExistence type="predicted"/>
<dbReference type="Gene3D" id="3.40.50.720">
    <property type="entry name" value="NAD(P)-binding Rossmann-like Domain"/>
    <property type="match status" value="1"/>
</dbReference>
<keyword evidence="3" id="KW-1185">Reference proteome</keyword>
<organism evidence="2 3">
    <name type="scientific">Paractinoplanes lichenicola</name>
    <dbReference type="NCBI Taxonomy" id="2802976"/>
    <lineage>
        <taxon>Bacteria</taxon>
        <taxon>Bacillati</taxon>
        <taxon>Actinomycetota</taxon>
        <taxon>Actinomycetes</taxon>
        <taxon>Micromonosporales</taxon>
        <taxon>Micromonosporaceae</taxon>
        <taxon>Paractinoplanes</taxon>
    </lineage>
</organism>
<reference evidence="2 3" key="1">
    <citation type="submission" date="2021-01" db="EMBL/GenBank/DDBJ databases">
        <title>Actinoplanes sp. nov. LDG1-01 isolated from lichen.</title>
        <authorList>
            <person name="Saeng-In P."/>
            <person name="Phongsopitanun W."/>
            <person name="Kanchanasin P."/>
            <person name="Yuki M."/>
            <person name="Kudo T."/>
            <person name="Ohkuma M."/>
            <person name="Tanasupawat S."/>
        </authorList>
    </citation>
    <scope>NUCLEOTIDE SEQUENCE [LARGE SCALE GENOMIC DNA]</scope>
    <source>
        <strain evidence="2 3">LDG1-01</strain>
    </source>
</reference>
<dbReference type="InterPro" id="IPR045886">
    <property type="entry name" value="ThiF/MoeB/HesA"/>
</dbReference>
<comment type="caution">
    <text evidence="2">The sequence shown here is derived from an EMBL/GenBank/DDBJ whole genome shotgun (WGS) entry which is preliminary data.</text>
</comment>
<protein>
    <submittedName>
        <fullName evidence="2">ThiF family adenylyltransferase</fullName>
    </submittedName>
</protein>
<dbReference type="InterPro" id="IPR035985">
    <property type="entry name" value="Ubiquitin-activating_enz"/>
</dbReference>
<dbReference type="PANTHER" id="PTHR43267">
    <property type="entry name" value="TRNA THREONYLCARBAMOYLADENOSINE DEHYDRATASE"/>
    <property type="match status" value="1"/>
</dbReference>
<name>A0ABS1VUA6_9ACTN</name>
<sequence length="405" mass="42289">MTATGLHSRSQLAGYDPEVLQRTRVAVIGLGALGQNVVQNLALSGVGHLLLVDYDEFEGHNATRSPFFPAPAEVERLGTGKAPVVADRAATIATAAEPVVRYAEMLVQSAGDAVIRWADVVVSAVDSVSARAWLAERCRIHGRPMIEGGFAAAEYNLSVFAGVTGAVCYRCLNPGRVSIGSCRAYARAAEAASIIPAIQTSAATLGALMAEQVIQVALGDREWTGLRAYGNVRRPVLSTAVLPVDPECPGQHAVLPVLGELPELPERLAGLVTRLRDKLGTGWLMLSEPAVVSMACVRCTEMCRVGATESVWLAAPRCSGCGGPWPRSTGETTPQAVRLLAVEDEVTGPAGEIASADLGIRAGCAVVVQDGEGRHGLMLMPGTPDSGWRTATPTGNVKTAIPAVS</sequence>
<dbReference type="CDD" id="cd01483">
    <property type="entry name" value="E1_enzyme_family"/>
    <property type="match status" value="1"/>
</dbReference>
<evidence type="ECO:0000313" key="2">
    <source>
        <dbReference type="EMBL" id="MBL7258013.1"/>
    </source>
</evidence>
<gene>
    <name evidence="2" type="ORF">JKJ07_27275</name>
</gene>
<keyword evidence="2" id="KW-0808">Transferase</keyword>
<feature type="domain" description="THIF-type NAD/FAD binding fold" evidence="1">
    <location>
        <begin position="18"/>
        <end position="222"/>
    </location>
</feature>
<dbReference type="EMBL" id="JAENHO010000008">
    <property type="protein sequence ID" value="MBL7258013.1"/>
    <property type="molecule type" value="Genomic_DNA"/>
</dbReference>
<dbReference type="Pfam" id="PF00899">
    <property type="entry name" value="ThiF"/>
    <property type="match status" value="1"/>
</dbReference>
<dbReference type="Proteomes" id="UP000598996">
    <property type="component" value="Unassembled WGS sequence"/>
</dbReference>
<dbReference type="GO" id="GO:0016779">
    <property type="term" value="F:nucleotidyltransferase activity"/>
    <property type="evidence" value="ECO:0007669"/>
    <property type="project" value="UniProtKB-KW"/>
</dbReference>
<evidence type="ECO:0000259" key="1">
    <source>
        <dbReference type="Pfam" id="PF00899"/>
    </source>
</evidence>
<dbReference type="InterPro" id="IPR000594">
    <property type="entry name" value="ThiF_NAD_FAD-bd"/>
</dbReference>
<dbReference type="RefSeq" id="WP_202994659.1">
    <property type="nucleotide sequence ID" value="NZ_JAENHO010000008.1"/>
</dbReference>
<evidence type="ECO:0000313" key="3">
    <source>
        <dbReference type="Proteomes" id="UP000598996"/>
    </source>
</evidence>